<comment type="caution">
    <text evidence="1">The sequence shown here is derived from an EMBL/GenBank/DDBJ whole genome shotgun (WGS) entry which is preliminary data.</text>
</comment>
<feature type="non-terminal residue" evidence="1">
    <location>
        <position position="1"/>
    </location>
</feature>
<keyword evidence="2" id="KW-1185">Reference proteome</keyword>
<reference evidence="1" key="1">
    <citation type="submission" date="2021-06" db="EMBL/GenBank/DDBJ databases">
        <authorList>
            <person name="Kallberg Y."/>
            <person name="Tangrot J."/>
            <person name="Rosling A."/>
        </authorList>
    </citation>
    <scope>NUCLEOTIDE SEQUENCE</scope>
    <source>
        <strain evidence="1">CL356</strain>
    </source>
</reference>
<evidence type="ECO:0000313" key="2">
    <source>
        <dbReference type="Proteomes" id="UP000789525"/>
    </source>
</evidence>
<dbReference type="Proteomes" id="UP000789525">
    <property type="component" value="Unassembled WGS sequence"/>
</dbReference>
<dbReference type="EMBL" id="CAJVPT010023639">
    <property type="protein sequence ID" value="CAG8666527.1"/>
    <property type="molecule type" value="Genomic_DNA"/>
</dbReference>
<name>A0ACA9NMR3_9GLOM</name>
<proteinExistence type="predicted"/>
<evidence type="ECO:0000313" key="1">
    <source>
        <dbReference type="EMBL" id="CAG8666527.1"/>
    </source>
</evidence>
<protein>
    <submittedName>
        <fullName evidence="1">11671_t:CDS:1</fullName>
    </submittedName>
</protein>
<accession>A0ACA9NMR3</accession>
<gene>
    <name evidence="1" type="ORF">ACOLOM_LOCUS8786</name>
</gene>
<sequence>FLDKQLKSVPRETISQQLLDVGFNKERQSEPVGGLSGGWKMKLELARAMLYKADLLLLDEPTNHEKKLVYYPGNLSKFVEIHPEAKSYYTLAATSIKFSFPPPGSLMGVRSNTRAILKMKDCTFTYPGRQTPSLIDFPYTFPILAPNPLAANGVIKTDMIVRLCCVDIVSTLTIQLGELLEKSTRTLTEEELKVLDQDFVGRNGEKRKIEFIMGRQKLKKSLRYEIKWRGLDHKWNTWLPREELLEKGFTKLVQQFDDLEASREGAGARETTLLAVRKMLEDVGLDGDIAQYNEMSGLSGGQKVKVVIAASLWNNPQICVLDEPTNFLDREALGGLAVAIRDWAGAVVIISHNEEFVGALCPEIWQIEAGRMTHKGKAAVVDDAFLDKPGKWSTGVNTPAGGSRGQTPAASAHATPAASGDEGSKPNSGVATPASGVVKKKKKLTRNDLKAQAERRRIRKLNWLTFGGPKPEDTDSD</sequence>
<organism evidence="1 2">
    <name type="scientific">Acaulospora colombiana</name>
    <dbReference type="NCBI Taxonomy" id="27376"/>
    <lineage>
        <taxon>Eukaryota</taxon>
        <taxon>Fungi</taxon>
        <taxon>Fungi incertae sedis</taxon>
        <taxon>Mucoromycota</taxon>
        <taxon>Glomeromycotina</taxon>
        <taxon>Glomeromycetes</taxon>
        <taxon>Diversisporales</taxon>
        <taxon>Acaulosporaceae</taxon>
        <taxon>Acaulospora</taxon>
    </lineage>
</organism>